<protein>
    <submittedName>
        <fullName evidence="1">Uncharacterized protein</fullName>
    </submittedName>
</protein>
<sequence>MSKFEPIPKDFTQVLFGEVFKKITNGGDAKMLGMNDFVAWNTVPEALDKQAFDFAAKGFFGSVKKEENMSQEEYNNLRSSKKWSAYIYSQEFSELVDKIPSTIPALKPDGTREMTIWSDSLKRVSQIYEDALLFSVVLNTELDPKLLKKIDTMRKKLFTIKKLANPDFDDTSIEHPEDNPKFVFQSFISPSYLKYLEYEIKYYAAEEEFRNLEAAAQGGNDPQAITDLALKGGMLKKKVVNAMKAWETLGFKTQIEKVQNYISQVEEGNFLTLKERYKTEFSIAKRTSVLTSNSFNISAPLPSNVLNNSDGWMNFEFSKSHYDSSYSSKSKNWGASAGFGGSSWGASAHIKGEKVDASSKLNFNDFNMSFKISKCSINRGWLGMPFVESRYWKFPKTSPQVINNSVISNGIGGKQGNGPEPLMPAVISEMYIIKDLKIGFNEGSDSFNYVKNTIGGGGSVNIFGFNAGGHYSQSATDVTSTTERTGQNQTAKGYLLLGYKCHIVPLSPNPSPNIKDSEWTIPD</sequence>
<keyword evidence="2" id="KW-1185">Reference proteome</keyword>
<accession>A0ABW5Z5Y5</accession>
<gene>
    <name evidence="1" type="ORF">ACFSX9_05325</name>
</gene>
<name>A0ABW5Z5Y5_9FLAO</name>
<dbReference type="EMBL" id="JBHUOL010000010">
    <property type="protein sequence ID" value="MFD2908152.1"/>
    <property type="molecule type" value="Genomic_DNA"/>
</dbReference>
<dbReference type="RefSeq" id="WP_379805359.1">
    <property type="nucleotide sequence ID" value="NZ_JBHUOL010000010.1"/>
</dbReference>
<reference evidence="2" key="1">
    <citation type="journal article" date="2019" name="Int. J. Syst. Evol. Microbiol.">
        <title>The Global Catalogue of Microorganisms (GCM) 10K type strain sequencing project: providing services to taxonomists for standard genome sequencing and annotation.</title>
        <authorList>
            <consortium name="The Broad Institute Genomics Platform"/>
            <consortium name="The Broad Institute Genome Sequencing Center for Infectious Disease"/>
            <person name="Wu L."/>
            <person name="Ma J."/>
        </authorList>
    </citation>
    <scope>NUCLEOTIDE SEQUENCE [LARGE SCALE GENOMIC DNA]</scope>
    <source>
        <strain evidence="2">KCTC 52644</strain>
    </source>
</reference>
<dbReference type="Proteomes" id="UP001597549">
    <property type="component" value="Unassembled WGS sequence"/>
</dbReference>
<evidence type="ECO:0000313" key="2">
    <source>
        <dbReference type="Proteomes" id="UP001597549"/>
    </source>
</evidence>
<organism evidence="1 2">
    <name type="scientific">Flavobacterium ardleyense</name>
    <dbReference type="NCBI Taxonomy" id="2038737"/>
    <lineage>
        <taxon>Bacteria</taxon>
        <taxon>Pseudomonadati</taxon>
        <taxon>Bacteroidota</taxon>
        <taxon>Flavobacteriia</taxon>
        <taxon>Flavobacteriales</taxon>
        <taxon>Flavobacteriaceae</taxon>
        <taxon>Flavobacterium</taxon>
    </lineage>
</organism>
<proteinExistence type="predicted"/>
<evidence type="ECO:0000313" key="1">
    <source>
        <dbReference type="EMBL" id="MFD2908152.1"/>
    </source>
</evidence>
<comment type="caution">
    <text evidence="1">The sequence shown here is derived from an EMBL/GenBank/DDBJ whole genome shotgun (WGS) entry which is preliminary data.</text>
</comment>